<proteinExistence type="predicted"/>
<dbReference type="EMBL" id="CAJVPT010035885">
    <property type="protein sequence ID" value="CAG8712775.1"/>
    <property type="molecule type" value="Genomic_DNA"/>
</dbReference>
<evidence type="ECO:0000313" key="1">
    <source>
        <dbReference type="EMBL" id="CAG8712775.1"/>
    </source>
</evidence>
<gene>
    <name evidence="1" type="ORF">ACOLOM_LOCUS10756</name>
</gene>
<evidence type="ECO:0000313" key="2">
    <source>
        <dbReference type="Proteomes" id="UP000789525"/>
    </source>
</evidence>
<protein>
    <submittedName>
        <fullName evidence="1">11194_t:CDS:1</fullName>
    </submittedName>
</protein>
<accession>A0ACA9PNI2</accession>
<sequence>NPYQAPGTTENLCVLAMLSPYPTPSISDLDDFLALKLENEQLARRIEDIKSGHLSDESFGEDSDENLENGEGRQDTIVDKSERALAQAQAVLGAATATNNQPTTSSAYSSGAQGELGADGLPPKKKVSSTVNLVFIKPDVRLSDGSLMPNKVESALRAVETILLNGERVLKVLRLSATLVAYDGQRNRKVH</sequence>
<reference evidence="1" key="1">
    <citation type="submission" date="2021-06" db="EMBL/GenBank/DDBJ databases">
        <authorList>
            <person name="Kallberg Y."/>
            <person name="Tangrot J."/>
            <person name="Rosling A."/>
        </authorList>
    </citation>
    <scope>NUCLEOTIDE SEQUENCE</scope>
    <source>
        <strain evidence="1">CL356</strain>
    </source>
</reference>
<name>A0ACA9PNI2_9GLOM</name>
<organism evidence="1 2">
    <name type="scientific">Acaulospora colombiana</name>
    <dbReference type="NCBI Taxonomy" id="27376"/>
    <lineage>
        <taxon>Eukaryota</taxon>
        <taxon>Fungi</taxon>
        <taxon>Fungi incertae sedis</taxon>
        <taxon>Mucoromycota</taxon>
        <taxon>Glomeromycotina</taxon>
        <taxon>Glomeromycetes</taxon>
        <taxon>Diversisporales</taxon>
        <taxon>Acaulosporaceae</taxon>
        <taxon>Acaulospora</taxon>
    </lineage>
</organism>
<dbReference type="Proteomes" id="UP000789525">
    <property type="component" value="Unassembled WGS sequence"/>
</dbReference>
<keyword evidence="2" id="KW-1185">Reference proteome</keyword>
<feature type="non-terminal residue" evidence="1">
    <location>
        <position position="1"/>
    </location>
</feature>
<comment type="caution">
    <text evidence="1">The sequence shown here is derived from an EMBL/GenBank/DDBJ whole genome shotgun (WGS) entry which is preliminary data.</text>
</comment>